<evidence type="ECO:0000256" key="7">
    <source>
        <dbReference type="SAM" id="Phobius"/>
    </source>
</evidence>
<dbReference type="PANTHER" id="PTHR22777">
    <property type="entry name" value="HEMOLYSIN-RELATED"/>
    <property type="match status" value="1"/>
</dbReference>
<feature type="transmembrane region" description="Helical" evidence="7">
    <location>
        <begin position="78"/>
        <end position="94"/>
    </location>
</feature>
<dbReference type="GO" id="GO:0050660">
    <property type="term" value="F:flavin adenine dinucleotide binding"/>
    <property type="evidence" value="ECO:0007669"/>
    <property type="project" value="InterPro"/>
</dbReference>
<dbReference type="SMART" id="SM00116">
    <property type="entry name" value="CBS"/>
    <property type="match status" value="2"/>
</dbReference>
<feature type="transmembrane region" description="Helical" evidence="7">
    <location>
        <begin position="50"/>
        <end position="72"/>
    </location>
</feature>
<feature type="domain" description="CBS" evidence="8">
    <location>
        <begin position="183"/>
        <end position="242"/>
    </location>
</feature>
<keyword evidence="7" id="KW-1133">Transmembrane helix</keyword>
<keyword evidence="11" id="KW-1185">Reference proteome</keyword>
<gene>
    <name evidence="9" type="ORF">JGI24_01536</name>
    <name evidence="10" type="ORF">JGI25_01552</name>
</gene>
<dbReference type="AlphaFoldDB" id="A0A656DBW5"/>
<dbReference type="FunFam" id="3.10.580.10:FF:000002">
    <property type="entry name" value="Magnesium/cobalt efflux protein CorC"/>
    <property type="match status" value="1"/>
</dbReference>
<evidence type="ECO:0000313" key="10">
    <source>
        <dbReference type="EMBL" id="CUT05224.1"/>
    </source>
</evidence>
<dbReference type="InterPro" id="IPR036318">
    <property type="entry name" value="FAD-bd_PCMH-like_sf"/>
</dbReference>
<accession>A0A656DBW5</accession>
<keyword evidence="5 6" id="KW-0129">CBS domain</keyword>
<dbReference type="Pfam" id="PF00571">
    <property type="entry name" value="CBS"/>
    <property type="match status" value="2"/>
</dbReference>
<evidence type="ECO:0000313" key="11">
    <source>
        <dbReference type="Proteomes" id="UP000243065"/>
    </source>
</evidence>
<evidence type="ECO:0000256" key="2">
    <source>
        <dbReference type="ARBA" id="ARBA00006337"/>
    </source>
</evidence>
<dbReference type="CDD" id="cd04590">
    <property type="entry name" value="CBS_pair_CorC_HlyC_assoc"/>
    <property type="match status" value="1"/>
</dbReference>
<evidence type="ECO:0000256" key="3">
    <source>
        <dbReference type="ARBA" id="ARBA00022475"/>
    </source>
</evidence>
<dbReference type="InterPro" id="IPR005170">
    <property type="entry name" value="Transptr-assoc_dom"/>
</dbReference>
<dbReference type="InterPro" id="IPR016169">
    <property type="entry name" value="FAD-bd_PCMH_sub2"/>
</dbReference>
<organism evidence="9 11">
    <name type="scientific">Kryptobacter tengchongensis</name>
    <dbReference type="NCBI Taxonomy" id="1643429"/>
    <lineage>
        <taxon>Bacteria</taxon>
        <taxon>Pseudomonadati</taxon>
        <taxon>Candidatus Kryptoniota</taxon>
        <taxon>Candidatus Kryptobacter</taxon>
    </lineage>
</organism>
<keyword evidence="7" id="KW-0472">Membrane</keyword>
<dbReference type="InterPro" id="IPR044751">
    <property type="entry name" value="Ion_transp-like_CBS"/>
</dbReference>
<evidence type="ECO:0000313" key="9">
    <source>
        <dbReference type="EMBL" id="CUT04666.1"/>
    </source>
</evidence>
<evidence type="ECO:0000256" key="5">
    <source>
        <dbReference type="ARBA" id="ARBA00023122"/>
    </source>
</evidence>
<evidence type="ECO:0000256" key="4">
    <source>
        <dbReference type="ARBA" id="ARBA00022737"/>
    </source>
</evidence>
<dbReference type="InterPro" id="IPR046342">
    <property type="entry name" value="CBS_dom_sf"/>
</dbReference>
<comment type="subcellular location">
    <subcellularLocation>
        <location evidence="1">Cell membrane</location>
        <topology evidence="1">Multi-pass membrane protein</topology>
    </subcellularLocation>
</comment>
<dbReference type="InterPro" id="IPR000644">
    <property type="entry name" value="CBS_dom"/>
</dbReference>
<dbReference type="SUPFAM" id="SSF56176">
    <property type="entry name" value="FAD-binding/transporter-associated domain-like"/>
    <property type="match status" value="1"/>
</dbReference>
<evidence type="ECO:0000259" key="8">
    <source>
        <dbReference type="PROSITE" id="PS51371"/>
    </source>
</evidence>
<dbReference type="PROSITE" id="PS51371">
    <property type="entry name" value="CBS"/>
    <property type="match status" value="2"/>
</dbReference>
<comment type="similarity">
    <text evidence="2">Belongs to the UPF0053 family.</text>
</comment>
<evidence type="ECO:0000256" key="6">
    <source>
        <dbReference type="PROSITE-ProRule" id="PRU00703"/>
    </source>
</evidence>
<feature type="domain" description="CBS" evidence="8">
    <location>
        <begin position="247"/>
        <end position="304"/>
    </location>
</feature>
<dbReference type="GO" id="GO:0005886">
    <property type="term" value="C:plasma membrane"/>
    <property type="evidence" value="ECO:0007669"/>
    <property type="project" value="UniProtKB-SubCell"/>
</dbReference>
<proteinExistence type="inferred from homology"/>
<name>A0A656DBW5_KRYT1</name>
<evidence type="ECO:0000256" key="1">
    <source>
        <dbReference type="ARBA" id="ARBA00004651"/>
    </source>
</evidence>
<protein>
    <submittedName>
        <fullName evidence="9">Hemolysin, contains CBS domains</fullName>
    </submittedName>
</protein>
<dbReference type="Gene3D" id="3.30.465.10">
    <property type="match status" value="1"/>
</dbReference>
<dbReference type="OrthoDB" id="9798188at2"/>
<keyword evidence="3" id="KW-1003">Cell membrane</keyword>
<sequence>MLLIISLFLIAGGVLISMFETAIITIGDVKKLRSVFLDKIEVLKKKPEHFTLASFILKVLFFAPAPVLLGIWSEGKTLSLLLVFVIILISLYLFHKFRDFSEKNSEFVVKNLWFLLYPLFLIFKVSLLLPAGFASRLLNKKVNFAKREFEFLINSLKPSETFDENFIIKNVFEFNDKTVREIMVPRMRVVALDINAPREKVVKVVLNEGYSRLPVYKDTIDNIIGVVYAKDLINYIEDPNLFVLYDLLRPAYFVPETKKISELLRELQKNKIHMAIVVDEFGGFKGIVTLEDILEEIVGEIHDEYDKVEKNYEVLSDGSIIVDSDMLVSDFNRRFGESIPEGSDYESVGGFVLKLAGRIPNEGEKIKFKNIIFEVVKKSNRKIIELKITKETNEFS</sequence>
<dbReference type="RefSeq" id="WP_072150836.1">
    <property type="nucleotide sequence ID" value="NZ_CZVU01000097.1"/>
</dbReference>
<dbReference type="SMART" id="SM01091">
    <property type="entry name" value="CorC_HlyC"/>
    <property type="match status" value="1"/>
</dbReference>
<dbReference type="SUPFAM" id="SSF54631">
    <property type="entry name" value="CBS-domain pair"/>
    <property type="match status" value="1"/>
</dbReference>
<feature type="transmembrane region" description="Helical" evidence="7">
    <location>
        <begin position="6"/>
        <end position="29"/>
    </location>
</feature>
<dbReference type="Gene3D" id="3.10.580.10">
    <property type="entry name" value="CBS-domain"/>
    <property type="match status" value="1"/>
</dbReference>
<dbReference type="Proteomes" id="UP000243065">
    <property type="component" value="Unassembled WGS sequence"/>
</dbReference>
<dbReference type="EMBL" id="CZVU01000097">
    <property type="protein sequence ID" value="CUT04666.1"/>
    <property type="molecule type" value="Genomic_DNA"/>
</dbReference>
<reference evidence="11 12" key="1">
    <citation type="submission" date="2015-11" db="EMBL/GenBank/DDBJ databases">
        <authorList>
            <person name="Varghese N."/>
        </authorList>
    </citation>
    <scope>NUCLEOTIDE SEQUENCE [LARGE SCALE GENOMIC DNA]</scope>
    <source>
        <strain evidence="9 11">JGI-24</strain>
        <strain evidence="10 12">JGI-25</strain>
    </source>
</reference>
<keyword evidence="4" id="KW-0677">Repeat</keyword>
<dbReference type="EMBL" id="CZVV01000153">
    <property type="protein sequence ID" value="CUT05224.1"/>
    <property type="molecule type" value="Genomic_DNA"/>
</dbReference>
<dbReference type="Proteomes" id="UP000243105">
    <property type="component" value="Unassembled WGS sequence"/>
</dbReference>
<dbReference type="PANTHER" id="PTHR22777:SF32">
    <property type="entry name" value="UPF0053 INNER MEMBRANE PROTEIN YFJD"/>
    <property type="match status" value="1"/>
</dbReference>
<evidence type="ECO:0000313" key="12">
    <source>
        <dbReference type="Proteomes" id="UP000243105"/>
    </source>
</evidence>
<keyword evidence="7" id="KW-0812">Transmembrane</keyword>
<feature type="transmembrane region" description="Helical" evidence="7">
    <location>
        <begin position="114"/>
        <end position="133"/>
    </location>
</feature>
<dbReference type="Pfam" id="PF03471">
    <property type="entry name" value="CorC_HlyC"/>
    <property type="match status" value="1"/>
</dbReference>